<protein>
    <recommendedName>
        <fullName evidence="6">Major facilitator superfamily (MFS) profile domain-containing protein</fullName>
    </recommendedName>
</protein>
<evidence type="ECO:0000256" key="2">
    <source>
        <dbReference type="ARBA" id="ARBA00022692"/>
    </source>
</evidence>
<keyword evidence="2 5" id="KW-0812">Transmembrane</keyword>
<name>A0A4U7KQQ6_9BASI</name>
<dbReference type="SUPFAM" id="SSF103473">
    <property type="entry name" value="MFS general substrate transporter"/>
    <property type="match status" value="1"/>
</dbReference>
<sequence length="184" mass="19597">MDSQSSNHSMEPALVRAHNLEKLAESLDATVTGHKLDNDKDAFLVDWDGPDDAANPLNWSTARKHCVTLTLSVSVIVVTFASSVFSSASNAVAKQFDVSSEVGKLRVTLILCGYAIGPLVWGPLSEHQGRKPPMLISYLSFVLFSLATATAKDLQTILICRFFGGLFGCGPLSIAGGAQEAEGE</sequence>
<dbReference type="RefSeq" id="XP_029738311.1">
    <property type="nucleotide sequence ID" value="XM_029885745.1"/>
</dbReference>
<keyword evidence="3 5" id="KW-1133">Transmembrane helix</keyword>
<dbReference type="GeneID" id="40728046"/>
<dbReference type="InterPro" id="IPR020846">
    <property type="entry name" value="MFS_dom"/>
</dbReference>
<dbReference type="KEGG" id="sgra:EX895_005151"/>
<feature type="transmembrane region" description="Helical" evidence="5">
    <location>
        <begin position="66"/>
        <end position="85"/>
    </location>
</feature>
<dbReference type="PANTHER" id="PTHR23502">
    <property type="entry name" value="MAJOR FACILITATOR SUPERFAMILY"/>
    <property type="match status" value="1"/>
</dbReference>
<evidence type="ECO:0000313" key="8">
    <source>
        <dbReference type="Proteomes" id="UP000306050"/>
    </source>
</evidence>
<dbReference type="GO" id="GO:0022857">
    <property type="term" value="F:transmembrane transporter activity"/>
    <property type="evidence" value="ECO:0007669"/>
    <property type="project" value="InterPro"/>
</dbReference>
<gene>
    <name evidence="7" type="ORF">EX895_005151</name>
</gene>
<keyword evidence="4 5" id="KW-0472">Membrane</keyword>
<dbReference type="InterPro" id="IPR036259">
    <property type="entry name" value="MFS_trans_sf"/>
</dbReference>
<comment type="caution">
    <text evidence="7">The sequence shown here is derived from an EMBL/GenBank/DDBJ whole genome shotgun (WGS) entry which is preliminary data.</text>
</comment>
<reference evidence="7 8" key="1">
    <citation type="submission" date="2019-05" db="EMBL/GenBank/DDBJ databases">
        <title>Sporisorium graminicola CBS 10092 draft sequencing and annotation.</title>
        <authorList>
            <person name="Solano-Gonzalez S."/>
            <person name="Caddick M.X."/>
            <person name="Darby A."/>
        </authorList>
    </citation>
    <scope>NUCLEOTIDE SEQUENCE [LARGE SCALE GENOMIC DNA]</scope>
    <source>
        <strain evidence="7 8">CBS 10092</strain>
    </source>
</reference>
<dbReference type="Pfam" id="PF07690">
    <property type="entry name" value="MFS_1"/>
    <property type="match status" value="1"/>
</dbReference>
<comment type="subcellular location">
    <subcellularLocation>
        <location evidence="1">Membrane</location>
        <topology evidence="1">Multi-pass membrane protein</topology>
    </subcellularLocation>
</comment>
<evidence type="ECO:0000259" key="6">
    <source>
        <dbReference type="PROSITE" id="PS50850"/>
    </source>
</evidence>
<accession>A0A4U7KQQ6</accession>
<evidence type="ECO:0000256" key="5">
    <source>
        <dbReference type="SAM" id="Phobius"/>
    </source>
</evidence>
<dbReference type="EMBL" id="SRRM01000018">
    <property type="protein sequence ID" value="TKY86326.1"/>
    <property type="molecule type" value="Genomic_DNA"/>
</dbReference>
<dbReference type="PROSITE" id="PS50850">
    <property type="entry name" value="MFS"/>
    <property type="match status" value="1"/>
</dbReference>
<evidence type="ECO:0000256" key="3">
    <source>
        <dbReference type="ARBA" id="ARBA00022989"/>
    </source>
</evidence>
<dbReference type="InterPro" id="IPR011701">
    <property type="entry name" value="MFS"/>
</dbReference>
<dbReference type="Gene3D" id="1.20.1720.10">
    <property type="entry name" value="Multidrug resistance protein D"/>
    <property type="match status" value="1"/>
</dbReference>
<dbReference type="GO" id="GO:0005886">
    <property type="term" value="C:plasma membrane"/>
    <property type="evidence" value="ECO:0007669"/>
    <property type="project" value="TreeGrafter"/>
</dbReference>
<organism evidence="7 8">
    <name type="scientific">Sporisorium graminicola</name>
    <dbReference type="NCBI Taxonomy" id="280036"/>
    <lineage>
        <taxon>Eukaryota</taxon>
        <taxon>Fungi</taxon>
        <taxon>Dikarya</taxon>
        <taxon>Basidiomycota</taxon>
        <taxon>Ustilaginomycotina</taxon>
        <taxon>Ustilaginomycetes</taxon>
        <taxon>Ustilaginales</taxon>
        <taxon>Ustilaginaceae</taxon>
        <taxon>Sporisorium</taxon>
    </lineage>
</organism>
<evidence type="ECO:0000313" key="7">
    <source>
        <dbReference type="EMBL" id="TKY86326.1"/>
    </source>
</evidence>
<feature type="transmembrane region" description="Helical" evidence="5">
    <location>
        <begin position="134"/>
        <end position="151"/>
    </location>
</feature>
<evidence type="ECO:0000256" key="4">
    <source>
        <dbReference type="ARBA" id="ARBA00023136"/>
    </source>
</evidence>
<dbReference type="OrthoDB" id="9986881at2759"/>
<dbReference type="PANTHER" id="PTHR23502:SF47">
    <property type="entry name" value="MAJOR FACILITATOR SUPERFAMILY (MFS) PROFILE DOMAIN-CONTAINING PROTEIN-RELATED"/>
    <property type="match status" value="1"/>
</dbReference>
<evidence type="ECO:0000256" key="1">
    <source>
        <dbReference type="ARBA" id="ARBA00004141"/>
    </source>
</evidence>
<feature type="domain" description="Major facilitator superfamily (MFS) profile" evidence="6">
    <location>
        <begin position="67"/>
        <end position="184"/>
    </location>
</feature>
<dbReference type="Proteomes" id="UP000306050">
    <property type="component" value="Chromosome SGRAM_5"/>
</dbReference>
<proteinExistence type="predicted"/>
<keyword evidence="8" id="KW-1185">Reference proteome</keyword>
<feature type="transmembrane region" description="Helical" evidence="5">
    <location>
        <begin position="105"/>
        <end position="122"/>
    </location>
</feature>
<dbReference type="AlphaFoldDB" id="A0A4U7KQQ6"/>